<dbReference type="EMBL" id="AGYD01000001">
    <property type="protein sequence ID" value="EPH10387.1"/>
    <property type="molecule type" value="Genomic_DNA"/>
</dbReference>
<evidence type="ECO:0000313" key="1">
    <source>
        <dbReference type="EMBL" id="EPH10387.1"/>
    </source>
</evidence>
<protein>
    <recommendedName>
        <fullName evidence="3">AB hydrolase-1 domain-containing protein</fullName>
    </recommendedName>
</protein>
<keyword evidence="2" id="KW-1185">Reference proteome</keyword>
<evidence type="ECO:0008006" key="3">
    <source>
        <dbReference type="Google" id="ProtNLM"/>
    </source>
</evidence>
<name>S3XLR0_9BACT</name>
<evidence type="ECO:0000313" key="2">
    <source>
        <dbReference type="Proteomes" id="UP000014539"/>
    </source>
</evidence>
<dbReference type="InterPro" id="IPR008886">
    <property type="entry name" value="UPF0227/Esterase_YqiA"/>
</dbReference>
<accession>S3XLR0</accession>
<gene>
    <name evidence="1" type="ORF">HMPREF9309_00166</name>
</gene>
<dbReference type="PATRIC" id="fig|883165.3.peg.170"/>
<dbReference type="Gene3D" id="3.40.50.1820">
    <property type="entry name" value="alpha/beta hydrolase"/>
    <property type="match status" value="1"/>
</dbReference>
<dbReference type="eggNOG" id="ENOG50319RK">
    <property type="taxonomic scope" value="Bacteria"/>
</dbReference>
<comment type="caution">
    <text evidence="1">The sequence shown here is derived from an EMBL/GenBank/DDBJ whole genome shotgun (WGS) entry which is preliminary data.</text>
</comment>
<dbReference type="RefSeq" id="WP_016646022.1">
    <property type="nucleotide sequence ID" value="NZ_KE340326.1"/>
</dbReference>
<sequence>MQNFKECLDDLKSKRVLIIHGFNSSGNGTTANNLKSVLSNFAITKIIAPDFNLLNYDETILKINELSKNIDIVIGHSLGGYYTMSLERLEIFKIVINPCIDPLVINLDLNKKINLRGLNRQLTFGMFAKSDELFDFYDCFKDNFSAEFYGVLNYTRIPGTHRPDKDSLNLGLIKAFEYFTKIHNSIDLISESKNIK</sequence>
<dbReference type="InterPro" id="IPR029058">
    <property type="entry name" value="AB_hydrolase_fold"/>
</dbReference>
<proteinExistence type="predicted"/>
<dbReference type="AlphaFoldDB" id="S3XLR0"/>
<dbReference type="Proteomes" id="UP000014539">
    <property type="component" value="Unassembled WGS sequence"/>
</dbReference>
<dbReference type="ESTHER" id="9prot-s3xlr0">
    <property type="family name" value="abh_upf00227"/>
</dbReference>
<reference evidence="1 2" key="1">
    <citation type="submission" date="2013-06" db="EMBL/GenBank/DDBJ databases">
        <title>The Genome Sequence of Campylobacter ureolyticus ACS-301-V-SCH3B.</title>
        <authorList>
            <consortium name="The Broad Institute Genomics Platform"/>
            <person name="Earl A."/>
            <person name="Ward D."/>
            <person name="Feldgarden M."/>
            <person name="Gevers D."/>
            <person name="Saerens B."/>
            <person name="Vaneechoutte M."/>
            <person name="Walker B."/>
            <person name="Young S."/>
            <person name="Zeng Q."/>
            <person name="Gargeya S."/>
            <person name="Fitzgerald M."/>
            <person name="Haas B."/>
            <person name="Abouelleil A."/>
            <person name="Allen A.W."/>
            <person name="Alvarado L."/>
            <person name="Arachchi H.M."/>
            <person name="Berlin A.M."/>
            <person name="Chapman S.B."/>
            <person name="Gainer-Dewar J."/>
            <person name="Goldberg J."/>
            <person name="Griggs A."/>
            <person name="Gujja S."/>
            <person name="Hansen M."/>
            <person name="Howarth C."/>
            <person name="Imamovic A."/>
            <person name="Ireland A."/>
            <person name="Larimer J."/>
            <person name="McCowan C."/>
            <person name="Murphy C."/>
            <person name="Pearson M."/>
            <person name="Poon T.W."/>
            <person name="Priest M."/>
            <person name="Roberts A."/>
            <person name="Saif S."/>
            <person name="Shea T."/>
            <person name="Sisk P."/>
            <person name="Sykes S."/>
            <person name="Wortman J."/>
            <person name="Nusbaum C."/>
            <person name="Birren B."/>
        </authorList>
    </citation>
    <scope>NUCLEOTIDE SEQUENCE [LARGE SCALE GENOMIC DNA]</scope>
    <source>
        <strain evidence="1 2">ACS-301-V-Sch3b</strain>
    </source>
</reference>
<dbReference type="HOGENOM" id="CLU_1388029_0_0_7"/>
<organism evidence="1 2">
    <name type="scientific">Campylobacter ureolyticus ACS-301-V-Sch3b</name>
    <dbReference type="NCBI Taxonomy" id="883165"/>
    <lineage>
        <taxon>Bacteria</taxon>
        <taxon>Pseudomonadati</taxon>
        <taxon>Campylobacterota</taxon>
        <taxon>Epsilonproteobacteria</taxon>
        <taxon>Campylobacterales</taxon>
        <taxon>Campylobacteraceae</taxon>
        <taxon>Campylobacter</taxon>
    </lineage>
</organism>
<dbReference type="Pfam" id="PF05728">
    <property type="entry name" value="UPF0227"/>
    <property type="match status" value="1"/>
</dbReference>